<proteinExistence type="predicted"/>
<dbReference type="EMBL" id="FORF01000004">
    <property type="protein sequence ID" value="SFI60588.1"/>
    <property type="molecule type" value="Genomic_DNA"/>
</dbReference>
<organism evidence="2 3">
    <name type="scientific">Aquamicrobium aerolatum DSM 21857</name>
    <dbReference type="NCBI Taxonomy" id="1121003"/>
    <lineage>
        <taxon>Bacteria</taxon>
        <taxon>Pseudomonadati</taxon>
        <taxon>Pseudomonadota</taxon>
        <taxon>Alphaproteobacteria</taxon>
        <taxon>Hyphomicrobiales</taxon>
        <taxon>Phyllobacteriaceae</taxon>
        <taxon>Aerobium</taxon>
    </lineage>
</organism>
<accession>A0A1I3JKR4</accession>
<dbReference type="Proteomes" id="UP000242763">
    <property type="component" value="Unassembled WGS sequence"/>
</dbReference>
<reference evidence="3" key="1">
    <citation type="submission" date="2016-10" db="EMBL/GenBank/DDBJ databases">
        <authorList>
            <person name="Varghese N."/>
            <person name="Submissions S."/>
        </authorList>
    </citation>
    <scope>NUCLEOTIDE SEQUENCE [LARGE SCALE GENOMIC DNA]</scope>
    <source>
        <strain evidence="3">DSM 21857</strain>
    </source>
</reference>
<evidence type="ECO:0000313" key="3">
    <source>
        <dbReference type="Proteomes" id="UP000242763"/>
    </source>
</evidence>
<dbReference type="AlphaFoldDB" id="A0A1I3JKR4"/>
<name>A0A1I3JKR4_9HYPH</name>
<dbReference type="RefSeq" id="WP_091519114.1">
    <property type="nucleotide sequence ID" value="NZ_FORF01000004.1"/>
</dbReference>
<feature type="region of interest" description="Disordered" evidence="1">
    <location>
        <begin position="38"/>
        <end position="60"/>
    </location>
</feature>
<evidence type="ECO:0000256" key="1">
    <source>
        <dbReference type="SAM" id="MobiDB-lite"/>
    </source>
</evidence>
<evidence type="ECO:0000313" key="2">
    <source>
        <dbReference type="EMBL" id="SFI60588.1"/>
    </source>
</evidence>
<sequence length="60" mass="6593">MTATILPFVVRSAREGARPGSGPPAQIVIFPGVRYEAYPDDDEPKAASAEKGRRPRRKVR</sequence>
<gene>
    <name evidence="2" type="ORF">SAMN03080618_00887</name>
</gene>
<keyword evidence="3" id="KW-1185">Reference proteome</keyword>
<protein>
    <submittedName>
        <fullName evidence="2">Uncharacterized protein</fullName>
    </submittedName>
</protein>
<dbReference type="OrthoDB" id="8454255at2"/>